<organism evidence="2 3">
    <name type="scientific">Cadophora malorum</name>
    <dbReference type="NCBI Taxonomy" id="108018"/>
    <lineage>
        <taxon>Eukaryota</taxon>
        <taxon>Fungi</taxon>
        <taxon>Dikarya</taxon>
        <taxon>Ascomycota</taxon>
        <taxon>Pezizomycotina</taxon>
        <taxon>Leotiomycetes</taxon>
        <taxon>Helotiales</taxon>
        <taxon>Ploettnerulaceae</taxon>
        <taxon>Cadophora</taxon>
    </lineage>
</organism>
<name>A0A8H7TGA2_9HELO</name>
<keyword evidence="3" id="KW-1185">Reference proteome</keyword>
<sequence>MNIPLLPPFPKSQEWPPQAPPLTQIPQNAHLSLTPSAVSSFLESELDLSRLNAIYQHLWLAGRLNHIRPLHKQHMLHRSIIITEDPSMHLVWFENNIFLKPIPHALLSWEFWQRFICTGHRSTGNGMSSANNFQAPYYASAYGLLLSYTHLIKHPSDYQIAISQNLIPDMGFRSWMLLSASISSFQPPTNLALTLEPRWQYGELRLSRLNLIYKLTLRGYSYSYMFTEYRPYFSKNFQLLLLAFAYCSVALAAMQVIMSSKEPAMWLADMCFRFSVLVVVFVFAVVGGIVGLFLGLFVYHFGLTVVLQRRARVKQHLA</sequence>
<protein>
    <submittedName>
        <fullName evidence="2">Uncharacterized protein</fullName>
    </submittedName>
</protein>
<dbReference type="Pfam" id="PF20246">
    <property type="entry name" value="DUF6601"/>
    <property type="match status" value="1"/>
</dbReference>
<gene>
    <name evidence="2" type="ORF">IFR04_007784</name>
</gene>
<evidence type="ECO:0000313" key="3">
    <source>
        <dbReference type="Proteomes" id="UP000664132"/>
    </source>
</evidence>
<dbReference type="AlphaFoldDB" id="A0A8H7TGA2"/>
<accession>A0A8H7TGA2</accession>
<comment type="caution">
    <text evidence="2">The sequence shown here is derived from an EMBL/GenBank/DDBJ whole genome shotgun (WGS) entry which is preliminary data.</text>
</comment>
<evidence type="ECO:0000256" key="1">
    <source>
        <dbReference type="SAM" id="Phobius"/>
    </source>
</evidence>
<dbReference type="PANTHER" id="PTHR34414:SF1">
    <property type="entry name" value="SUBTILISIN-LIKE SERINE PROTEASE"/>
    <property type="match status" value="1"/>
</dbReference>
<proteinExistence type="predicted"/>
<dbReference type="EMBL" id="JAFJYH010000113">
    <property type="protein sequence ID" value="KAG4419092.1"/>
    <property type="molecule type" value="Genomic_DNA"/>
</dbReference>
<dbReference type="Proteomes" id="UP000664132">
    <property type="component" value="Unassembled WGS sequence"/>
</dbReference>
<reference evidence="2" key="1">
    <citation type="submission" date="2021-02" db="EMBL/GenBank/DDBJ databases">
        <title>Genome sequence Cadophora malorum strain M34.</title>
        <authorList>
            <person name="Stefanovic E."/>
            <person name="Vu D."/>
            <person name="Scully C."/>
            <person name="Dijksterhuis J."/>
            <person name="Roader J."/>
            <person name="Houbraken J."/>
        </authorList>
    </citation>
    <scope>NUCLEOTIDE SEQUENCE</scope>
    <source>
        <strain evidence="2">M34</strain>
    </source>
</reference>
<feature type="transmembrane region" description="Helical" evidence="1">
    <location>
        <begin position="239"/>
        <end position="258"/>
    </location>
</feature>
<keyword evidence="1" id="KW-0812">Transmembrane</keyword>
<dbReference type="InterPro" id="IPR046536">
    <property type="entry name" value="DUF6601"/>
</dbReference>
<keyword evidence="1" id="KW-1133">Transmembrane helix</keyword>
<evidence type="ECO:0000313" key="2">
    <source>
        <dbReference type="EMBL" id="KAG4419092.1"/>
    </source>
</evidence>
<keyword evidence="1" id="KW-0472">Membrane</keyword>
<feature type="transmembrane region" description="Helical" evidence="1">
    <location>
        <begin position="278"/>
        <end position="307"/>
    </location>
</feature>
<dbReference type="PANTHER" id="PTHR34414">
    <property type="entry name" value="HET DOMAIN-CONTAINING PROTEIN-RELATED"/>
    <property type="match status" value="1"/>
</dbReference>
<dbReference type="OrthoDB" id="5086500at2759"/>